<dbReference type="HOGENOM" id="CLU_005391_0_1_10"/>
<keyword evidence="2" id="KW-0560">Oxidoreductase</keyword>
<dbReference type="STRING" id="516051.VC82_2920"/>
<dbReference type="PROSITE" id="PS00070">
    <property type="entry name" value="ALDEHYDE_DEHYDR_CYS"/>
    <property type="match status" value="1"/>
</dbReference>
<dbReference type="KEGG" id="mlt:VC82_2920"/>
<gene>
    <name evidence="4" type="ORF">VC82_2920</name>
</gene>
<dbReference type="EMBL" id="CP011071">
    <property type="protein sequence ID" value="AKA36465.1"/>
    <property type="molecule type" value="Genomic_DNA"/>
</dbReference>
<proteinExistence type="inferred from homology"/>
<dbReference type="InterPro" id="IPR016163">
    <property type="entry name" value="Ald_DH_C"/>
</dbReference>
<feature type="domain" description="Aldehyde dehydrogenase" evidence="3">
    <location>
        <begin position="60"/>
        <end position="505"/>
    </location>
</feature>
<comment type="similarity">
    <text evidence="1">Belongs to the aldehyde dehydrogenase family.</text>
</comment>
<dbReference type="InterPro" id="IPR015590">
    <property type="entry name" value="Aldehyde_DH_dom"/>
</dbReference>
<evidence type="ECO:0000256" key="2">
    <source>
        <dbReference type="ARBA" id="ARBA00023002"/>
    </source>
</evidence>
<dbReference type="Pfam" id="PF00171">
    <property type="entry name" value="Aldedh"/>
    <property type="match status" value="1"/>
</dbReference>
<evidence type="ECO:0000313" key="5">
    <source>
        <dbReference type="Proteomes" id="UP000032726"/>
    </source>
</evidence>
<accession>A0A0D5YW32</accession>
<name>A0A0D5YW32_9FLAO</name>
<reference evidence="4 5" key="1">
    <citation type="submission" date="2015-03" db="EMBL/GenBank/DDBJ databases">
        <title>Complete genome sequence of Muricauda lutaonensis CC-HSB-11T, isolated from a coastal hot spring.</title>
        <authorList>
            <person name="Kim K.M."/>
        </authorList>
    </citation>
    <scope>NUCLEOTIDE SEQUENCE [LARGE SCALE GENOMIC DNA]</scope>
    <source>
        <strain evidence="4 5">CC-HSB-11</strain>
    </source>
</reference>
<dbReference type="PANTHER" id="PTHR43353">
    <property type="entry name" value="SUCCINATE-SEMIALDEHYDE DEHYDROGENASE, MITOCHONDRIAL"/>
    <property type="match status" value="1"/>
</dbReference>
<evidence type="ECO:0000313" key="4">
    <source>
        <dbReference type="EMBL" id="AKA36465.1"/>
    </source>
</evidence>
<dbReference type="Proteomes" id="UP000032726">
    <property type="component" value="Chromosome"/>
</dbReference>
<dbReference type="CDD" id="cd07082">
    <property type="entry name" value="ALDH_F11_NP-GAPDH"/>
    <property type="match status" value="1"/>
</dbReference>
<dbReference type="InterPro" id="IPR016162">
    <property type="entry name" value="Ald_DH_N"/>
</dbReference>
<dbReference type="SUPFAM" id="SSF53720">
    <property type="entry name" value="ALDH-like"/>
    <property type="match status" value="1"/>
</dbReference>
<dbReference type="PANTHER" id="PTHR43353:SF5">
    <property type="entry name" value="SUCCINATE-SEMIALDEHYDE DEHYDROGENASE, MITOCHONDRIAL"/>
    <property type="match status" value="1"/>
</dbReference>
<sequence>MKHEKQIVIMETATTSIPEQYQIKEPIHQRTYLVNGELREWNGNTSEVVSTISSSTEGYRPTVLGSIPDMGEPEALDALQAAMGAYDRGQGVWPTMKVKDRIECMEAFVKKMEQKREQVVKLLMWEIGKSKPDSYKEFDRTVEYIHDTIEEYKQLDRDSAKFHKHDGVYAHIRRGPLGIVLCLGPYNYPLNETFTLLIPAIIMGNTTIFKPAKHGVLLIGPLLEAFQSSFPKGVVNILFGRGRAIAGPIMKTGKVDVLALIGNSKSANALQNQHPKSNRLRLVLGLEAKNPAIILPDADLELTVNEIISGTLSYNGQRCTALKVVYVHEDVREEFLKRYSEKVDSLKFGNPWDEGVHLTPLPEPGKPDYIKELLDDAVQKGAQVQNRKGGEITDNFIWPAVLYPVTKDMRVYQEEQFGPIIPVLSFKDIKEPLNDMAESNYGQQVSLFGKDVYTLSPLIDTLVNLVCRVNLNSSCQRGPDVYPFTGRKDSAQATLSVHDALRSFSIRTFVAFKDNELNNATVEQLLEAKVSNFLSTDYIL</sequence>
<evidence type="ECO:0000256" key="1">
    <source>
        <dbReference type="ARBA" id="ARBA00009986"/>
    </source>
</evidence>
<dbReference type="OrthoDB" id="9762913at2"/>
<dbReference type="Gene3D" id="3.40.309.10">
    <property type="entry name" value="Aldehyde Dehydrogenase, Chain A, domain 2"/>
    <property type="match status" value="1"/>
</dbReference>
<dbReference type="InterPro" id="IPR016160">
    <property type="entry name" value="Ald_DH_CS_CYS"/>
</dbReference>
<dbReference type="PATRIC" id="fig|516051.4.peg.2991"/>
<dbReference type="GO" id="GO:0016620">
    <property type="term" value="F:oxidoreductase activity, acting on the aldehyde or oxo group of donors, NAD or NADP as acceptor"/>
    <property type="evidence" value="ECO:0007669"/>
    <property type="project" value="InterPro"/>
</dbReference>
<evidence type="ECO:0000259" key="3">
    <source>
        <dbReference type="Pfam" id="PF00171"/>
    </source>
</evidence>
<dbReference type="InterPro" id="IPR016161">
    <property type="entry name" value="Ald_DH/histidinol_DH"/>
</dbReference>
<organism evidence="4 5">
    <name type="scientific">Flagellimonas lutaonensis</name>
    <dbReference type="NCBI Taxonomy" id="516051"/>
    <lineage>
        <taxon>Bacteria</taxon>
        <taxon>Pseudomonadati</taxon>
        <taxon>Bacteroidota</taxon>
        <taxon>Flavobacteriia</taxon>
        <taxon>Flavobacteriales</taxon>
        <taxon>Flavobacteriaceae</taxon>
        <taxon>Flagellimonas</taxon>
    </lineage>
</organism>
<dbReference type="AlphaFoldDB" id="A0A0D5YW32"/>
<dbReference type="Gene3D" id="3.40.605.10">
    <property type="entry name" value="Aldehyde Dehydrogenase, Chain A, domain 1"/>
    <property type="match status" value="1"/>
</dbReference>
<dbReference type="InterPro" id="IPR050740">
    <property type="entry name" value="Aldehyde_DH_Superfamily"/>
</dbReference>
<keyword evidence="5" id="KW-1185">Reference proteome</keyword>
<protein>
    <submittedName>
        <fullName evidence="4">Aldehyde dehydrogenase</fullName>
    </submittedName>
</protein>